<dbReference type="Pfam" id="PF13683">
    <property type="entry name" value="rve_3"/>
    <property type="match status" value="1"/>
</dbReference>
<evidence type="ECO:0000259" key="1">
    <source>
        <dbReference type="Pfam" id="PF13683"/>
    </source>
</evidence>
<dbReference type="EMBL" id="CP025298">
    <property type="protein sequence ID" value="AUI08506.1"/>
    <property type="molecule type" value="Genomic_DNA"/>
</dbReference>
<dbReference type="InterPro" id="IPR050900">
    <property type="entry name" value="Transposase_IS3/IS150/IS904"/>
</dbReference>
<dbReference type="PANTHER" id="PTHR46889:SF4">
    <property type="entry name" value="TRANSPOSASE INSO FOR INSERTION SEQUENCE ELEMENT IS911B-RELATED"/>
    <property type="match status" value="1"/>
</dbReference>
<gene>
    <name evidence="2" type="ORF">SmaCSM2_15520</name>
</gene>
<evidence type="ECO:0000313" key="3">
    <source>
        <dbReference type="Proteomes" id="UP000234414"/>
    </source>
</evidence>
<dbReference type="InterPro" id="IPR001584">
    <property type="entry name" value="Integrase_cat-core"/>
</dbReference>
<reference evidence="2 3" key="1">
    <citation type="submission" date="2017-12" db="EMBL/GenBank/DDBJ databases">
        <title>Complete Genome Sequence of Stenotrophomonas maltophilia CSM2.</title>
        <authorList>
            <person name="Castro-Jaimes S."/>
            <person name="Lopez-Leal G."/>
            <person name="Barberena Jonas C."/>
            <person name="Bustos P."/>
            <person name="Perez-Oseguera A."/>
            <person name="Cevallos M.A."/>
        </authorList>
    </citation>
    <scope>NUCLEOTIDE SEQUENCE [LARGE SCALE GENOMIC DNA]</scope>
    <source>
        <strain evidence="2 3">CSM2</strain>
    </source>
</reference>
<dbReference type="InterPro" id="IPR012337">
    <property type="entry name" value="RNaseH-like_sf"/>
</dbReference>
<dbReference type="GO" id="GO:0015074">
    <property type="term" value="P:DNA integration"/>
    <property type="evidence" value="ECO:0007669"/>
    <property type="project" value="InterPro"/>
</dbReference>
<dbReference type="Gene3D" id="3.30.420.10">
    <property type="entry name" value="Ribonuclease H-like superfamily/Ribonuclease H"/>
    <property type="match status" value="1"/>
</dbReference>
<proteinExistence type="predicted"/>
<sequence>MPIVAGSTGGTSFRQLLQSHDVVQSMSRPGNCWDNAVVESFFATLKTEAAEPYGQ</sequence>
<organism evidence="2 3">
    <name type="scientific">Stenotrophomonas maltophilia</name>
    <name type="common">Pseudomonas maltophilia</name>
    <name type="synonym">Xanthomonas maltophilia</name>
    <dbReference type="NCBI Taxonomy" id="40324"/>
    <lineage>
        <taxon>Bacteria</taxon>
        <taxon>Pseudomonadati</taxon>
        <taxon>Pseudomonadota</taxon>
        <taxon>Gammaproteobacteria</taxon>
        <taxon>Lysobacterales</taxon>
        <taxon>Lysobacteraceae</taxon>
        <taxon>Stenotrophomonas</taxon>
        <taxon>Stenotrophomonas maltophilia group</taxon>
    </lineage>
</organism>
<feature type="domain" description="Integrase catalytic" evidence="1">
    <location>
        <begin position="21"/>
        <end position="51"/>
    </location>
</feature>
<dbReference type="PANTHER" id="PTHR46889">
    <property type="entry name" value="TRANSPOSASE INSF FOR INSERTION SEQUENCE IS3B-RELATED"/>
    <property type="match status" value="1"/>
</dbReference>
<dbReference type="InterPro" id="IPR036397">
    <property type="entry name" value="RNaseH_sf"/>
</dbReference>
<protein>
    <recommendedName>
        <fullName evidence="1">Integrase catalytic domain-containing protein</fullName>
    </recommendedName>
</protein>
<dbReference type="SUPFAM" id="SSF53098">
    <property type="entry name" value="Ribonuclease H-like"/>
    <property type="match status" value="1"/>
</dbReference>
<dbReference type="Proteomes" id="UP000234414">
    <property type="component" value="Chromosome"/>
</dbReference>
<dbReference type="GO" id="GO:0003676">
    <property type="term" value="F:nucleic acid binding"/>
    <property type="evidence" value="ECO:0007669"/>
    <property type="project" value="InterPro"/>
</dbReference>
<dbReference type="AlphaFoldDB" id="A0AAD0BSS5"/>
<accession>A0AAD0BSS5</accession>
<evidence type="ECO:0000313" key="2">
    <source>
        <dbReference type="EMBL" id="AUI08506.1"/>
    </source>
</evidence>
<name>A0AAD0BSS5_STEMA</name>